<dbReference type="Gene3D" id="1.10.260.50">
    <property type="match status" value="1"/>
</dbReference>
<evidence type="ECO:0000256" key="3">
    <source>
        <dbReference type="ARBA" id="ARBA00022723"/>
    </source>
</evidence>
<dbReference type="PANTHER" id="PTHR11601">
    <property type="entry name" value="CYSTEINE DESULFURYLASE FAMILY MEMBER"/>
    <property type="match status" value="1"/>
</dbReference>
<dbReference type="PIRSF" id="PIRSF005572">
    <property type="entry name" value="NifS"/>
    <property type="match status" value="1"/>
</dbReference>
<dbReference type="InterPro" id="IPR015421">
    <property type="entry name" value="PyrdxlP-dep_Trfase_major"/>
</dbReference>
<proteinExistence type="inferred from homology"/>
<dbReference type="Pfam" id="PF00266">
    <property type="entry name" value="Aminotran_5"/>
    <property type="match status" value="1"/>
</dbReference>
<evidence type="ECO:0000256" key="4">
    <source>
        <dbReference type="ARBA" id="ARBA00022898"/>
    </source>
</evidence>
<dbReference type="PANTHER" id="PTHR11601:SF50">
    <property type="entry name" value="CYSTEINE DESULFURASE ISCS 2-RELATED"/>
    <property type="match status" value="1"/>
</dbReference>
<feature type="domain" description="Aminotransferase class V" evidence="8">
    <location>
        <begin position="2"/>
        <end position="359"/>
    </location>
</feature>
<evidence type="ECO:0000256" key="7">
    <source>
        <dbReference type="RuleBase" id="RU004504"/>
    </source>
</evidence>
<evidence type="ECO:0000259" key="8">
    <source>
        <dbReference type="Pfam" id="PF00266"/>
    </source>
</evidence>
<keyword evidence="10" id="KW-1185">Reference proteome</keyword>
<dbReference type="InterPro" id="IPR000192">
    <property type="entry name" value="Aminotrans_V_dom"/>
</dbReference>
<keyword evidence="3" id="KW-0479">Metal-binding</keyword>
<dbReference type="GO" id="GO:0046872">
    <property type="term" value="F:metal ion binding"/>
    <property type="evidence" value="ECO:0007669"/>
    <property type="project" value="UniProtKB-KW"/>
</dbReference>
<sequence length="385" mass="42624">MVYLDNSATTSIYDEVVDEITDVYKNANYNPSAAYDVASIAEKKLSKAREIIASSINADKEGIYFTSGGSEGNNTAILGVARACQNRGKHIITDNIEHDSVNNVFKYLEQNEGYEVTYIEPDKYGVINPNDVTDKVRKDTTLVSIMHVNNETGALNDIKTITSLVKKQNPLTIVHSDSVQSYLKFPIDVEDLNVDIITTSAHKVHGPKGIGFIYIKKNTKIAPLIYGGGQESGFRSGTQNVALISGFSVAVDKIIKMGDYTKKISEVRDYLKESIIKKLADININTPIISAPHILSVSFAGVKSEILLHYLEMDKIYVSTGSACSSKKKTSRVLQNIKLDDKYIDGTIRFSLDENIDKAMIDFVVEKLQQSVSKIRAVTKYTLKK</sequence>
<evidence type="ECO:0000256" key="5">
    <source>
        <dbReference type="ARBA" id="ARBA00023004"/>
    </source>
</evidence>
<dbReference type="STRING" id="1871336.BBG48_02340"/>
<evidence type="ECO:0000313" key="9">
    <source>
        <dbReference type="EMBL" id="RDY20805.1"/>
    </source>
</evidence>
<dbReference type="AlphaFoldDB" id="A0A371IJY9"/>
<evidence type="ECO:0000256" key="1">
    <source>
        <dbReference type="ARBA" id="ARBA00001933"/>
    </source>
</evidence>
<dbReference type="InterPro" id="IPR020578">
    <property type="entry name" value="Aminotrans_V_PyrdxlP_BS"/>
</dbReference>
<accession>A0A371IJY9</accession>
<dbReference type="SUPFAM" id="SSF53383">
    <property type="entry name" value="PLP-dependent transferases"/>
    <property type="match status" value="1"/>
</dbReference>
<reference evidence="9 10" key="1">
    <citation type="journal article" date="2016" name="Genome Announc.">
        <title>Draft Genome Sequence of Criibacterium bergeronii gen. nov., sp. nov., Strain CCRI-22567T, Isolated from a Vaginal Sample from a Woman with Bacterial Vaginosis.</title>
        <authorList>
            <person name="Maheux A.F."/>
            <person name="Berube E."/>
            <person name="Boudreau D.K."/>
            <person name="Raymond F."/>
            <person name="Corbeil J."/>
            <person name="Roy P.H."/>
            <person name="Boissinot M."/>
            <person name="Omar R.F."/>
        </authorList>
    </citation>
    <scope>NUCLEOTIDE SEQUENCE [LARGE SCALE GENOMIC DNA]</scope>
    <source>
        <strain evidence="9 10">CCRI-22567</strain>
    </source>
</reference>
<comment type="similarity">
    <text evidence="2">Belongs to the class-V pyridoxal-phosphate-dependent aminotransferase family. NifS/IscS subfamily.</text>
</comment>
<dbReference type="InterPro" id="IPR015424">
    <property type="entry name" value="PyrdxlP-dep_Trfase"/>
</dbReference>
<dbReference type="EMBL" id="MBEW02000020">
    <property type="protein sequence ID" value="RDY20805.1"/>
    <property type="molecule type" value="Genomic_DNA"/>
</dbReference>
<dbReference type="Gene3D" id="3.40.640.10">
    <property type="entry name" value="Type I PLP-dependent aspartate aminotransferase-like (Major domain)"/>
    <property type="match status" value="1"/>
</dbReference>
<dbReference type="InterPro" id="IPR016454">
    <property type="entry name" value="Cysteine_dSase"/>
</dbReference>
<evidence type="ECO:0000313" key="10">
    <source>
        <dbReference type="Proteomes" id="UP000093352"/>
    </source>
</evidence>
<dbReference type="Proteomes" id="UP000093352">
    <property type="component" value="Unassembled WGS sequence"/>
</dbReference>
<evidence type="ECO:0000256" key="2">
    <source>
        <dbReference type="ARBA" id="ARBA00006490"/>
    </source>
</evidence>
<evidence type="ECO:0000256" key="6">
    <source>
        <dbReference type="ARBA" id="ARBA00023014"/>
    </source>
</evidence>
<gene>
    <name evidence="9" type="ORF">BBG48_008265</name>
</gene>
<name>A0A371IJY9_9FIRM</name>
<keyword evidence="6" id="KW-0411">Iron-sulfur</keyword>
<keyword evidence="5" id="KW-0408">Iron</keyword>
<dbReference type="InterPro" id="IPR015422">
    <property type="entry name" value="PyrdxlP-dep_Trfase_small"/>
</dbReference>
<organism evidence="9 10">
    <name type="scientific">Criibacterium bergeronii</name>
    <dbReference type="NCBI Taxonomy" id="1871336"/>
    <lineage>
        <taxon>Bacteria</taxon>
        <taxon>Bacillati</taxon>
        <taxon>Bacillota</taxon>
        <taxon>Clostridia</taxon>
        <taxon>Peptostreptococcales</taxon>
        <taxon>Filifactoraceae</taxon>
        <taxon>Criibacterium</taxon>
    </lineage>
</organism>
<dbReference type="PROSITE" id="PS00595">
    <property type="entry name" value="AA_TRANSFER_CLASS_5"/>
    <property type="match status" value="1"/>
</dbReference>
<dbReference type="RefSeq" id="WP_068912478.1">
    <property type="nucleotide sequence ID" value="NZ_MBEW02000020.1"/>
</dbReference>
<protein>
    <submittedName>
        <fullName evidence="9">Cysteine desulfurase</fullName>
    </submittedName>
</protein>
<comment type="caution">
    <text evidence="9">The sequence shown here is derived from an EMBL/GenBank/DDBJ whole genome shotgun (WGS) entry which is preliminary data.</text>
</comment>
<comment type="cofactor">
    <cofactor evidence="1 7">
        <name>pyridoxal 5'-phosphate</name>
        <dbReference type="ChEBI" id="CHEBI:597326"/>
    </cofactor>
</comment>
<keyword evidence="4" id="KW-0663">Pyridoxal phosphate</keyword>
<dbReference type="GO" id="GO:0003824">
    <property type="term" value="F:catalytic activity"/>
    <property type="evidence" value="ECO:0007669"/>
    <property type="project" value="UniProtKB-ARBA"/>
</dbReference>
<dbReference type="Gene3D" id="3.90.1150.10">
    <property type="entry name" value="Aspartate Aminotransferase, domain 1"/>
    <property type="match status" value="1"/>
</dbReference>
<dbReference type="GO" id="GO:0051536">
    <property type="term" value="F:iron-sulfur cluster binding"/>
    <property type="evidence" value="ECO:0007669"/>
    <property type="project" value="UniProtKB-KW"/>
</dbReference>